<keyword evidence="8" id="KW-1185">Reference proteome</keyword>
<comment type="caution">
    <text evidence="7">The sequence shown here is derived from an EMBL/GenBank/DDBJ whole genome shotgun (WGS) entry which is preliminary data.</text>
</comment>
<dbReference type="InterPro" id="IPR009057">
    <property type="entry name" value="Homeodomain-like_sf"/>
</dbReference>
<dbReference type="Proteomes" id="UP000419743">
    <property type="component" value="Unassembled WGS sequence"/>
</dbReference>
<dbReference type="Pfam" id="PF00440">
    <property type="entry name" value="TetR_N"/>
    <property type="match status" value="1"/>
</dbReference>
<evidence type="ECO:0000256" key="1">
    <source>
        <dbReference type="ARBA" id="ARBA00023015"/>
    </source>
</evidence>
<accession>A0A7M4DIF3</accession>
<dbReference type="EMBL" id="CACRYJ010000025">
    <property type="protein sequence ID" value="VZO36726.1"/>
    <property type="molecule type" value="Genomic_DNA"/>
</dbReference>
<dbReference type="PROSITE" id="PS50977">
    <property type="entry name" value="HTH_TETR_2"/>
    <property type="match status" value="1"/>
</dbReference>
<evidence type="ECO:0000313" key="8">
    <source>
        <dbReference type="Proteomes" id="UP000419743"/>
    </source>
</evidence>
<dbReference type="GO" id="GO:0003700">
    <property type="term" value="F:DNA-binding transcription factor activity"/>
    <property type="evidence" value="ECO:0007669"/>
    <property type="project" value="TreeGrafter"/>
</dbReference>
<dbReference type="GO" id="GO:0000976">
    <property type="term" value="F:transcription cis-regulatory region binding"/>
    <property type="evidence" value="ECO:0007669"/>
    <property type="project" value="TreeGrafter"/>
</dbReference>
<evidence type="ECO:0000256" key="2">
    <source>
        <dbReference type="ARBA" id="ARBA00023125"/>
    </source>
</evidence>
<keyword evidence="2 4" id="KW-0238">DNA-binding</keyword>
<proteinExistence type="predicted"/>
<keyword evidence="1" id="KW-0805">Transcription regulation</keyword>
<feature type="DNA-binding region" description="H-T-H motif" evidence="4">
    <location>
        <begin position="46"/>
        <end position="65"/>
    </location>
</feature>
<evidence type="ECO:0000313" key="7">
    <source>
        <dbReference type="EMBL" id="VZO36726.1"/>
    </source>
</evidence>
<keyword evidence="3" id="KW-0804">Transcription</keyword>
<gene>
    <name evidence="7" type="ORF">HALOF300_01904</name>
</gene>
<sequence length="202" mass="21812">MARTQAESEQVEDGAPARPKRADALRNIEAIIEAATRLLAVNPDASLNEIAKEAGVGRITLYGHFDSRAALLRDVAGRAIAHAQQELATVDLDGDPNGALGRLLVTSWRLTHRFGALVVAASDALSPEQLRRLHDEPFARARRLLERGRELGEFRADVPIDWQLSVIQAILHGASAAVHRGEITADEAPELVCTTVIAALAR</sequence>
<dbReference type="SUPFAM" id="SSF46689">
    <property type="entry name" value="Homeodomain-like"/>
    <property type="match status" value="1"/>
</dbReference>
<dbReference type="PANTHER" id="PTHR30055:SF234">
    <property type="entry name" value="HTH-TYPE TRANSCRIPTIONAL REGULATOR BETI"/>
    <property type="match status" value="1"/>
</dbReference>
<evidence type="ECO:0000256" key="5">
    <source>
        <dbReference type="SAM" id="MobiDB-lite"/>
    </source>
</evidence>
<protein>
    <submittedName>
        <fullName evidence="7">Bacterial regulatory proteins, tetR family</fullName>
    </submittedName>
</protein>
<organism evidence="7 8">
    <name type="scientific">Occultella aeris</name>
    <dbReference type="NCBI Taxonomy" id="2761496"/>
    <lineage>
        <taxon>Bacteria</taxon>
        <taxon>Bacillati</taxon>
        <taxon>Actinomycetota</taxon>
        <taxon>Actinomycetes</taxon>
        <taxon>Micrococcales</taxon>
        <taxon>Ruaniaceae</taxon>
        <taxon>Occultella</taxon>
    </lineage>
</organism>
<feature type="region of interest" description="Disordered" evidence="5">
    <location>
        <begin position="1"/>
        <end position="20"/>
    </location>
</feature>
<dbReference type="SUPFAM" id="SSF48498">
    <property type="entry name" value="Tetracyclin repressor-like, C-terminal domain"/>
    <property type="match status" value="1"/>
</dbReference>
<reference evidence="7 8" key="1">
    <citation type="submission" date="2019-11" db="EMBL/GenBank/DDBJ databases">
        <authorList>
            <person name="Criscuolo A."/>
        </authorList>
    </citation>
    <scope>NUCLEOTIDE SEQUENCE [LARGE SCALE GENOMIC DNA]</scope>
    <source>
        <strain evidence="7">CIP111667</strain>
    </source>
</reference>
<dbReference type="RefSeq" id="WP_156740704.1">
    <property type="nucleotide sequence ID" value="NZ_CACRYJ010000025.1"/>
</dbReference>
<name>A0A7M4DIF3_9MICO</name>
<dbReference type="Gene3D" id="1.10.357.10">
    <property type="entry name" value="Tetracycline Repressor, domain 2"/>
    <property type="match status" value="1"/>
</dbReference>
<dbReference type="PANTHER" id="PTHR30055">
    <property type="entry name" value="HTH-TYPE TRANSCRIPTIONAL REGULATOR RUTR"/>
    <property type="match status" value="1"/>
</dbReference>
<evidence type="ECO:0000256" key="3">
    <source>
        <dbReference type="ARBA" id="ARBA00023163"/>
    </source>
</evidence>
<dbReference type="AlphaFoldDB" id="A0A7M4DIF3"/>
<evidence type="ECO:0000259" key="6">
    <source>
        <dbReference type="PROSITE" id="PS50977"/>
    </source>
</evidence>
<dbReference type="InterPro" id="IPR050109">
    <property type="entry name" value="HTH-type_TetR-like_transc_reg"/>
</dbReference>
<feature type="domain" description="HTH tetR-type" evidence="6">
    <location>
        <begin position="25"/>
        <end position="83"/>
    </location>
</feature>
<dbReference type="InterPro" id="IPR001647">
    <property type="entry name" value="HTH_TetR"/>
</dbReference>
<evidence type="ECO:0000256" key="4">
    <source>
        <dbReference type="PROSITE-ProRule" id="PRU00335"/>
    </source>
</evidence>
<dbReference type="InterPro" id="IPR036271">
    <property type="entry name" value="Tet_transcr_reg_TetR-rel_C_sf"/>
</dbReference>